<dbReference type="Gene3D" id="3.40.50.2000">
    <property type="entry name" value="Glycogen Phosphorylase B"/>
    <property type="match status" value="2"/>
</dbReference>
<keyword evidence="2" id="KW-0808">Transferase</keyword>
<evidence type="ECO:0000313" key="2">
    <source>
        <dbReference type="EMBL" id="BAQ02090.1"/>
    </source>
</evidence>
<dbReference type="Pfam" id="PF00534">
    <property type="entry name" value="Glycos_transf_1"/>
    <property type="match status" value="1"/>
</dbReference>
<dbReference type="GO" id="GO:1901135">
    <property type="term" value="P:carbohydrate derivative metabolic process"/>
    <property type="evidence" value="ECO:0007669"/>
    <property type="project" value="UniProtKB-ARBA"/>
</dbReference>
<name>A0A0A8J9R9_ECOLX</name>
<dbReference type="CDD" id="cd03801">
    <property type="entry name" value="GT4_PimA-like"/>
    <property type="match status" value="1"/>
</dbReference>
<dbReference type="PANTHER" id="PTHR12526">
    <property type="entry name" value="GLYCOSYLTRANSFERASE"/>
    <property type="match status" value="1"/>
</dbReference>
<accession>A0A0A8J9R9</accession>
<dbReference type="SUPFAM" id="SSF53756">
    <property type="entry name" value="UDP-Glycosyltransferase/glycogen phosphorylase"/>
    <property type="match status" value="1"/>
</dbReference>
<reference evidence="2" key="1">
    <citation type="journal article" date="2014" name="DNA Res.">
        <title>A complete view of the genetic diversity of the Escherichia coli O-antigen biosynthesis gene cluster.</title>
        <authorList>
            <person name="Iguchi A."/>
            <person name="Iyoda S."/>
            <person name="Kikuchi T."/>
            <person name="Ogura Y."/>
            <person name="Katsura K."/>
            <person name="Ohnishi M."/>
            <person name="Hayashi T."/>
            <person name="Thomson N.R."/>
        </authorList>
    </citation>
    <scope>NUCLEOTIDE SEQUENCE</scope>
    <source>
        <strain evidence="2">559-59</strain>
    </source>
</reference>
<sequence length="363" mass="41736">MWKSMNILFLSNASGYGGSERTLEILAKHMAKKNKVTVFVQNEIHRDKLNESGICVIEADKGWIVKKIIKDLYLIYDEIMRNDGVIANTNKAAMYLAILSFFLPKRKIKKSIVFVRDFQWKYCHFIFWALSNSIICVASPAVKEYVNKYKVRPLVIPNPIEFKYKALSLDVGKEDMSTPIILCPAMISRWKGLEYLIRSLALIETDCQLYIIGKIVDEEYYSFIKDEVVLLKLSERVRFVDFTSDISNYYKMSTVIVNTSISDYGGPETFGRTIIEGWSFKKPVVSFDCGGPKYLIQNNVDGVLVKEKSVFDLACALQKILHDRNYSNMLGMNGYNKALQKYNVDIITKTILKELYETAVRNK</sequence>
<proteinExistence type="predicted"/>
<evidence type="ECO:0000259" key="1">
    <source>
        <dbReference type="Pfam" id="PF00534"/>
    </source>
</evidence>
<organism evidence="2">
    <name type="scientific">Escherichia coli</name>
    <dbReference type="NCBI Taxonomy" id="562"/>
    <lineage>
        <taxon>Bacteria</taxon>
        <taxon>Pseudomonadati</taxon>
        <taxon>Pseudomonadota</taxon>
        <taxon>Gammaproteobacteria</taxon>
        <taxon>Enterobacterales</taxon>
        <taxon>Enterobacteriaceae</taxon>
        <taxon>Escherichia</taxon>
    </lineage>
</organism>
<protein>
    <submittedName>
        <fullName evidence="2">Putative glycosyltransferase</fullName>
    </submittedName>
</protein>
<feature type="domain" description="Glycosyl transferase family 1" evidence="1">
    <location>
        <begin position="174"/>
        <end position="336"/>
    </location>
</feature>
<dbReference type="InterPro" id="IPR001296">
    <property type="entry name" value="Glyco_trans_1"/>
</dbReference>
<dbReference type="EMBL" id="AB812083">
    <property type="protein sequence ID" value="BAQ02090.1"/>
    <property type="molecule type" value="Genomic_DNA"/>
</dbReference>
<dbReference type="GO" id="GO:0016757">
    <property type="term" value="F:glycosyltransferase activity"/>
    <property type="evidence" value="ECO:0007669"/>
    <property type="project" value="InterPro"/>
</dbReference>
<dbReference type="AlphaFoldDB" id="A0A0A8J9R9"/>